<dbReference type="RefSeq" id="WP_064330495.1">
    <property type="nucleotide sequence ID" value="NZ_BAABEI010000012.1"/>
</dbReference>
<evidence type="ECO:0000256" key="1">
    <source>
        <dbReference type="SAM" id="SignalP"/>
    </source>
</evidence>
<name>A0A4R2D4L0_SHIGR</name>
<keyword evidence="1" id="KW-0732">Signal</keyword>
<evidence type="ECO:0000313" key="2">
    <source>
        <dbReference type="EMBL" id="TCN48655.1"/>
    </source>
</evidence>
<comment type="caution">
    <text evidence="2">The sequence shown here is derived from an EMBL/GenBank/DDBJ whole genome shotgun (WGS) entry which is preliminary data.</text>
</comment>
<protein>
    <submittedName>
        <fullName evidence="2">Uncharacterized protein</fullName>
    </submittedName>
</protein>
<accession>A0A4R2D4L0</accession>
<keyword evidence="3" id="KW-1185">Reference proteome</keyword>
<proteinExistence type="predicted"/>
<dbReference type="Proteomes" id="UP000295351">
    <property type="component" value="Unassembled WGS sequence"/>
</dbReference>
<feature type="signal peptide" evidence="1">
    <location>
        <begin position="1"/>
        <end position="24"/>
    </location>
</feature>
<organism evidence="2 3">
    <name type="scientific">Shinella granuli</name>
    <dbReference type="NCBI Taxonomy" id="323621"/>
    <lineage>
        <taxon>Bacteria</taxon>
        <taxon>Pseudomonadati</taxon>
        <taxon>Pseudomonadota</taxon>
        <taxon>Alphaproteobacteria</taxon>
        <taxon>Hyphomicrobiales</taxon>
        <taxon>Rhizobiaceae</taxon>
        <taxon>Shinella</taxon>
    </lineage>
</organism>
<dbReference type="AlphaFoldDB" id="A0A4R2D4L0"/>
<gene>
    <name evidence="2" type="ORF">EV665_101392</name>
</gene>
<sequence length="120" mass="12425">MKKTVTIALASLLVAAPAASIAYAQDATMPMTSDSMSTGSISADNVNVVTLSSLEADDSKRGEAERLSLKANDPATMEKVQAELQGEPGLAEALASKNVQLQNVIEIQTSGDGGKVVYVK</sequence>
<evidence type="ECO:0000313" key="3">
    <source>
        <dbReference type="Proteomes" id="UP000295351"/>
    </source>
</evidence>
<dbReference type="EMBL" id="SLVX01000001">
    <property type="protein sequence ID" value="TCN48655.1"/>
    <property type="molecule type" value="Genomic_DNA"/>
</dbReference>
<reference evidence="2 3" key="1">
    <citation type="submission" date="2019-03" db="EMBL/GenBank/DDBJ databases">
        <title>Genomic Encyclopedia of Type Strains, Phase IV (KMG-IV): sequencing the most valuable type-strain genomes for metagenomic binning, comparative biology and taxonomic classification.</title>
        <authorList>
            <person name="Goeker M."/>
        </authorList>
    </citation>
    <scope>NUCLEOTIDE SEQUENCE [LARGE SCALE GENOMIC DNA]</scope>
    <source>
        <strain evidence="2 3">DSM 18401</strain>
    </source>
</reference>
<feature type="chain" id="PRO_5020486567" evidence="1">
    <location>
        <begin position="25"/>
        <end position="120"/>
    </location>
</feature>